<organism evidence="1 2">
    <name type="scientific">Periweissella beninensis</name>
    <dbReference type="NCBI Taxonomy" id="504936"/>
    <lineage>
        <taxon>Bacteria</taxon>
        <taxon>Bacillati</taxon>
        <taxon>Bacillota</taxon>
        <taxon>Bacilli</taxon>
        <taxon>Lactobacillales</taxon>
        <taxon>Lactobacillaceae</taxon>
        <taxon>Periweissella</taxon>
    </lineage>
</organism>
<dbReference type="EMBL" id="JAGMVS010000070">
    <property type="protein sequence ID" value="MCM2437866.1"/>
    <property type="molecule type" value="Genomic_DNA"/>
</dbReference>
<dbReference type="Proteomes" id="UP001057481">
    <property type="component" value="Unassembled WGS sequence"/>
</dbReference>
<protein>
    <recommendedName>
        <fullName evidence="3">NUMOD4 domain-containing protein</fullName>
    </recommendedName>
</protein>
<comment type="caution">
    <text evidence="1">The sequence shown here is derived from an EMBL/GenBank/DDBJ whole genome shotgun (WGS) entry which is preliminary data.</text>
</comment>
<dbReference type="SUPFAM" id="SSF54060">
    <property type="entry name" value="His-Me finger endonucleases"/>
    <property type="match status" value="1"/>
</dbReference>
<evidence type="ECO:0000313" key="1">
    <source>
        <dbReference type="EMBL" id="MCM2437866.1"/>
    </source>
</evidence>
<sequence>MHNLRPIPGFNGIYSMNADGAIYREQSTDARGHLRNTKFIKASIHGRGYLYVRLSLNGHRKMYSLNTLINKTFPERTQLRTLSS</sequence>
<dbReference type="Gene3D" id="3.90.75.20">
    <property type="match status" value="1"/>
</dbReference>
<keyword evidence="2" id="KW-1185">Reference proteome</keyword>
<accession>A0ABT0VJN0</accession>
<gene>
    <name evidence="1" type="ORF">KAK10_08090</name>
</gene>
<evidence type="ECO:0008006" key="3">
    <source>
        <dbReference type="Google" id="ProtNLM"/>
    </source>
</evidence>
<name>A0ABT0VJN0_9LACO</name>
<reference evidence="1" key="1">
    <citation type="submission" date="2021-04" db="EMBL/GenBank/DDBJ databases">
        <title>Taxonomic assessment of Weissella genus.</title>
        <authorList>
            <person name="Fanelli F."/>
            <person name="Chieffi D."/>
            <person name="Dell'Aquila A."/>
            <person name="Gyu-Sung C."/>
            <person name="Franz C.M.A.P."/>
            <person name="Fusco V."/>
        </authorList>
    </citation>
    <scope>NUCLEOTIDE SEQUENCE</scope>
    <source>
        <strain evidence="1">LMG 25373</strain>
    </source>
</reference>
<dbReference type="RefSeq" id="WP_205143853.1">
    <property type="nucleotide sequence ID" value="NZ_JAFBDN010000012.1"/>
</dbReference>
<proteinExistence type="predicted"/>
<dbReference type="InterPro" id="IPR044925">
    <property type="entry name" value="His-Me_finger_sf"/>
</dbReference>
<evidence type="ECO:0000313" key="2">
    <source>
        <dbReference type="Proteomes" id="UP001057481"/>
    </source>
</evidence>